<accession>A0ABC8WLK2</accession>
<name>A0ABC8WLK2_9POAL</name>
<evidence type="ECO:0000313" key="4">
    <source>
        <dbReference type="Proteomes" id="UP001497457"/>
    </source>
</evidence>
<dbReference type="InterPro" id="IPR046527">
    <property type="entry name" value="PIR2-like_helical"/>
</dbReference>
<reference evidence="4" key="1">
    <citation type="submission" date="2024-06" db="EMBL/GenBank/DDBJ databases">
        <authorList>
            <person name="Ryan C."/>
        </authorList>
    </citation>
    <scope>NUCLEOTIDE SEQUENCE [LARGE SCALE GENOMIC DNA]</scope>
</reference>
<keyword evidence="4" id="KW-1185">Reference proteome</keyword>
<dbReference type="InterPro" id="IPR022059">
    <property type="entry name" value="DUF3615"/>
</dbReference>
<sequence length="634" mass="70499">MALVNSNDDTDHRIYKPSLALEYPSREESADHRRRLKAKIHNACRKALERLTVNRNAARCSLAARVLAAGFCFGLLDPASNIVVNTLITPCRPVAAAELEDMERRSLAGMVTFLTRLFPYLADCEAERYLLLAGADLLVASRDIATDRRMKRLGSSERATEEALRMALSSRFKPVEPLGPMDTSTWSPATAFTTWPIFIGRPMTVADIYLEALARLPAGELRSRFHRSLLKGGHCYGPLDPVSNIIMNAIWYDAAFPRTHELELDMISTLSLYRIENRSLYGMTSFLCTRYHHLDFHGALRCLLDADANLLLADGAASTTGRRRTSSKAPPRSTTGVEEALRAAAVAGRHPNPDAQVNMLASCKQKLGSAALSLLQCSSQLLSSENVRELARRLLSPEPSSSSEQPLLPFPLEEYVRKHTRISNKVMEALSSHAPMYELHVICGVNEHVFGPLFCPGGSKFAPHKCYRSHVNFLATLKGTREAPPVLFFAELSNDDEHKGVTCSVCCPVSAPPPCADRIRCLYCDYVGIRIVHPSEEEFHGGELEFEKMVCGGDPCDDEFDPNLSRQLYTNMTIVRNSRLVANEIGSLEEDRLYADSFDDQPRADVAFWLDYMMDDDDYSISGDSTTDVHDVDD</sequence>
<dbReference type="AlphaFoldDB" id="A0ABC8WLK2"/>
<dbReference type="PANTHER" id="PTHR33120">
    <property type="entry name" value="EXPRESSED PROTEIN-RELATED"/>
    <property type="match status" value="1"/>
</dbReference>
<evidence type="ECO:0000313" key="3">
    <source>
        <dbReference type="EMBL" id="CAL4911438.1"/>
    </source>
</evidence>
<feature type="domain" description="DUF3615" evidence="1">
    <location>
        <begin position="428"/>
        <end position="534"/>
    </location>
</feature>
<reference evidence="3 4" key="2">
    <citation type="submission" date="2024-10" db="EMBL/GenBank/DDBJ databases">
        <authorList>
            <person name="Ryan C."/>
        </authorList>
    </citation>
    <scope>NUCLEOTIDE SEQUENCE [LARGE SCALE GENOMIC DNA]</scope>
</reference>
<gene>
    <name evidence="3" type="ORF">URODEC1_LOCUS14997</name>
</gene>
<evidence type="ECO:0000259" key="2">
    <source>
        <dbReference type="Pfam" id="PF20235"/>
    </source>
</evidence>
<feature type="domain" description="PIR2-like helical" evidence="2">
    <location>
        <begin position="39"/>
        <end position="142"/>
    </location>
</feature>
<organism evidence="3 4">
    <name type="scientific">Urochloa decumbens</name>
    <dbReference type="NCBI Taxonomy" id="240449"/>
    <lineage>
        <taxon>Eukaryota</taxon>
        <taxon>Viridiplantae</taxon>
        <taxon>Streptophyta</taxon>
        <taxon>Embryophyta</taxon>
        <taxon>Tracheophyta</taxon>
        <taxon>Spermatophyta</taxon>
        <taxon>Magnoliopsida</taxon>
        <taxon>Liliopsida</taxon>
        <taxon>Poales</taxon>
        <taxon>Poaceae</taxon>
        <taxon>PACMAD clade</taxon>
        <taxon>Panicoideae</taxon>
        <taxon>Panicodae</taxon>
        <taxon>Paniceae</taxon>
        <taxon>Melinidinae</taxon>
        <taxon>Urochloa</taxon>
    </lineage>
</organism>
<dbReference type="PANTHER" id="PTHR33120:SF47">
    <property type="entry name" value="OS05G0571400 PROTEIN"/>
    <property type="match status" value="1"/>
</dbReference>
<dbReference type="EMBL" id="OZ075122">
    <property type="protein sequence ID" value="CAL4911438.1"/>
    <property type="molecule type" value="Genomic_DNA"/>
</dbReference>
<dbReference type="Pfam" id="PF12274">
    <property type="entry name" value="DUF3615"/>
    <property type="match status" value="1"/>
</dbReference>
<feature type="domain" description="PIR2-like helical" evidence="2">
    <location>
        <begin position="205"/>
        <end position="313"/>
    </location>
</feature>
<protein>
    <submittedName>
        <fullName evidence="3">Uncharacterized protein</fullName>
    </submittedName>
</protein>
<evidence type="ECO:0000259" key="1">
    <source>
        <dbReference type="Pfam" id="PF12274"/>
    </source>
</evidence>
<proteinExistence type="predicted"/>
<dbReference type="Pfam" id="PF20235">
    <property type="entry name" value="PIR2-like_helical"/>
    <property type="match status" value="2"/>
</dbReference>
<dbReference type="Proteomes" id="UP001497457">
    <property type="component" value="Chromosome 12b"/>
</dbReference>